<comment type="similarity">
    <text evidence="1">Belongs to the IUNH family.</text>
</comment>
<keyword evidence="4" id="KW-1185">Reference proteome</keyword>
<dbReference type="AlphaFoldDB" id="A0AAF0J2V9"/>
<evidence type="ECO:0000313" key="4">
    <source>
        <dbReference type="Proteomes" id="UP001213623"/>
    </source>
</evidence>
<evidence type="ECO:0000259" key="2">
    <source>
        <dbReference type="PROSITE" id="PS50263"/>
    </source>
</evidence>
<dbReference type="Gene3D" id="3.90.245.10">
    <property type="entry name" value="Ribonucleoside hydrolase-like"/>
    <property type="match status" value="1"/>
</dbReference>
<feature type="domain" description="CN hydrolase" evidence="2">
    <location>
        <begin position="1"/>
        <end position="270"/>
    </location>
</feature>
<dbReference type="Pfam" id="PF01156">
    <property type="entry name" value="IU_nuc_hydro"/>
    <property type="match status" value="1"/>
</dbReference>
<dbReference type="InterPro" id="IPR036526">
    <property type="entry name" value="C-N_Hydrolase_sf"/>
</dbReference>
<evidence type="ECO:0000256" key="1">
    <source>
        <dbReference type="ARBA" id="ARBA00009176"/>
    </source>
</evidence>
<dbReference type="Pfam" id="PF00795">
    <property type="entry name" value="CN_hydrolase"/>
    <property type="match status" value="1"/>
</dbReference>
<dbReference type="PROSITE" id="PS50263">
    <property type="entry name" value="CN_HYDROLASE"/>
    <property type="match status" value="1"/>
</dbReference>
<evidence type="ECO:0000313" key="3">
    <source>
        <dbReference type="EMBL" id="WFD26093.1"/>
    </source>
</evidence>
<sequence length="663" mass="72427">MLVAVAQMTSGAVIRDNLAVAQQLICRAARAGAKAIFLPEATDFIASPSEVAELTRSPDNAAFVEQVCTLAKEHDMWVSVGVHEPPAQHEPTRCFNTHLLINAEGHICERYRKVRKMLFTPKQLHLYDVNIQNGPSILESRTTIPGTRLVPPVQTPMGRIGVRGTYSHQLLTCYDMRFPEVSLALRRDGAEILTFPSAFAVRTGAAHWNTLLQARAIDTQCWVLAAAQVGVHPGSTRTSYVLHKLTMLDGAMLSQSIPGAPLLLSADPGVDDLLAILLAIGSPDVTLEAITLAFGNTTLDYAHGNIKRLAHALDVAKKEGSIKNPTMLERIENGIHGKPIPIGLGAEKPLGGRLFTASYFHGRDGMSGVSFLEGNPYPESTDSKLFSTMPSELSAADLILGVLKAHEPNTVRIAAVAPLTNLALAYQKDPATFRRVHSISVMGGALDVPGNVCLSWKLTSQTTPCAEFNFFADPWAAKLLIEQAAREGSPLPIHLLPLDVTTIHTVPYSKLVLNKDHALHKNSYLVRLISLFLRKPRSVTNSFAPKGVPFDPDRYDLFECHDPLAVAHAMYHGIHEEWGSTPRPFLIESEGELTRGFCVVDKADVEKERGPQNEHGIADADEVRPVKVAKVDVPAVPNVFTVTKTPGSQWFEELLLRCLEMMQ</sequence>
<reference evidence="3" key="1">
    <citation type="submission" date="2023-03" db="EMBL/GenBank/DDBJ databases">
        <title>Mating type loci evolution in Malassezia.</title>
        <authorList>
            <person name="Coelho M.A."/>
        </authorList>
    </citation>
    <scope>NUCLEOTIDE SEQUENCE</scope>
    <source>
        <strain evidence="3">CBS 9557</strain>
    </source>
</reference>
<dbReference type="EMBL" id="CP119893">
    <property type="protein sequence ID" value="WFD26093.1"/>
    <property type="molecule type" value="Genomic_DNA"/>
</dbReference>
<dbReference type="Proteomes" id="UP001213623">
    <property type="component" value="Chromosome 2"/>
</dbReference>
<dbReference type="InterPro" id="IPR003010">
    <property type="entry name" value="C-N_Hydrolase"/>
</dbReference>
<dbReference type="InterPro" id="IPR036452">
    <property type="entry name" value="Ribo_hydro-like"/>
</dbReference>
<dbReference type="SUPFAM" id="SSF53590">
    <property type="entry name" value="Nucleoside hydrolase"/>
    <property type="match status" value="1"/>
</dbReference>
<dbReference type="GO" id="GO:0016799">
    <property type="term" value="F:hydrolase activity, hydrolyzing N-glycosyl compounds"/>
    <property type="evidence" value="ECO:0007669"/>
    <property type="project" value="InterPro"/>
</dbReference>
<dbReference type="SUPFAM" id="SSF56317">
    <property type="entry name" value="Carbon-nitrogen hydrolase"/>
    <property type="match status" value="1"/>
</dbReference>
<dbReference type="InterPro" id="IPR001910">
    <property type="entry name" value="Inosine/uridine_hydrolase_dom"/>
</dbReference>
<name>A0AAF0J2V9_9BASI</name>
<dbReference type="Gene3D" id="3.60.110.10">
    <property type="entry name" value="Carbon-nitrogen hydrolase"/>
    <property type="match status" value="1"/>
</dbReference>
<organism evidence="3 4">
    <name type="scientific">Malassezia nana</name>
    <dbReference type="NCBI Taxonomy" id="180528"/>
    <lineage>
        <taxon>Eukaryota</taxon>
        <taxon>Fungi</taxon>
        <taxon>Dikarya</taxon>
        <taxon>Basidiomycota</taxon>
        <taxon>Ustilaginomycotina</taxon>
        <taxon>Malasseziomycetes</taxon>
        <taxon>Malasseziales</taxon>
        <taxon>Malasseziaceae</taxon>
        <taxon>Malassezia</taxon>
    </lineage>
</organism>
<gene>
    <name evidence="3" type="ORF">MNAN1_001068</name>
</gene>
<accession>A0AAF0J2V9</accession>
<proteinExistence type="inferred from homology"/>
<dbReference type="PANTHER" id="PTHR23088">
    <property type="entry name" value="NITRILASE-RELATED"/>
    <property type="match status" value="1"/>
</dbReference>
<dbReference type="PANTHER" id="PTHR23088:SF27">
    <property type="entry name" value="DEAMINATED GLUTATHIONE AMIDASE"/>
    <property type="match status" value="1"/>
</dbReference>
<protein>
    <recommendedName>
        <fullName evidence="2">CN hydrolase domain-containing protein</fullName>
    </recommendedName>
</protein>